<gene>
    <name evidence="1" type="ORF">B0H17DRAFT_1136815</name>
</gene>
<reference evidence="1" key="1">
    <citation type="submission" date="2023-03" db="EMBL/GenBank/DDBJ databases">
        <title>Massive genome expansion in bonnet fungi (Mycena s.s.) driven by repeated elements and novel gene families across ecological guilds.</title>
        <authorList>
            <consortium name="Lawrence Berkeley National Laboratory"/>
            <person name="Harder C.B."/>
            <person name="Miyauchi S."/>
            <person name="Viragh M."/>
            <person name="Kuo A."/>
            <person name="Thoen E."/>
            <person name="Andreopoulos B."/>
            <person name="Lu D."/>
            <person name="Skrede I."/>
            <person name="Drula E."/>
            <person name="Henrissat B."/>
            <person name="Morin E."/>
            <person name="Kohler A."/>
            <person name="Barry K."/>
            <person name="LaButti K."/>
            <person name="Morin E."/>
            <person name="Salamov A."/>
            <person name="Lipzen A."/>
            <person name="Mereny Z."/>
            <person name="Hegedus B."/>
            <person name="Baldrian P."/>
            <person name="Stursova M."/>
            <person name="Weitz H."/>
            <person name="Taylor A."/>
            <person name="Grigoriev I.V."/>
            <person name="Nagy L.G."/>
            <person name="Martin F."/>
            <person name="Kauserud H."/>
        </authorList>
    </citation>
    <scope>NUCLEOTIDE SEQUENCE</scope>
    <source>
        <strain evidence="1">CBHHK067</strain>
    </source>
</reference>
<organism evidence="1 2">
    <name type="scientific">Mycena rosella</name>
    <name type="common">Pink bonnet</name>
    <name type="synonym">Agaricus rosellus</name>
    <dbReference type="NCBI Taxonomy" id="1033263"/>
    <lineage>
        <taxon>Eukaryota</taxon>
        <taxon>Fungi</taxon>
        <taxon>Dikarya</taxon>
        <taxon>Basidiomycota</taxon>
        <taxon>Agaricomycotina</taxon>
        <taxon>Agaricomycetes</taxon>
        <taxon>Agaricomycetidae</taxon>
        <taxon>Agaricales</taxon>
        <taxon>Marasmiineae</taxon>
        <taxon>Mycenaceae</taxon>
        <taxon>Mycena</taxon>
    </lineage>
</organism>
<evidence type="ECO:0000313" key="1">
    <source>
        <dbReference type="EMBL" id="KAJ7686478.1"/>
    </source>
</evidence>
<dbReference type="EMBL" id="JARKIE010000095">
    <property type="protein sequence ID" value="KAJ7686478.1"/>
    <property type="molecule type" value="Genomic_DNA"/>
</dbReference>
<protein>
    <submittedName>
        <fullName evidence="1">Uncharacterized protein</fullName>
    </submittedName>
</protein>
<dbReference type="Proteomes" id="UP001221757">
    <property type="component" value="Unassembled WGS sequence"/>
</dbReference>
<accession>A0AAD7DB92</accession>
<proteinExistence type="predicted"/>
<keyword evidence="2" id="KW-1185">Reference proteome</keyword>
<sequence length="250" mass="28347">MDVCLRNEGGKWRGPCLDSISSFTDLEKLRVTLSSTEFYSVSSLQCLMVLTVGLQLSFRSVKIALAIPLILRIIVFKIFMDRKFNKNFHYYLPDTEELHAAHVHSTCVDTVKQKLQNRFGHPSLHPELFTPMVHADQMYLLRQVYGCKIEEGTDDGKTCESNVEVLDGLRITAIRQSELQYDPVLYSRDRGEYAFDNDRFSLASTSMLSNSRVSQYEGGTDIPLPSYGIFKPRASSLRPAGVHDIACHRS</sequence>
<dbReference type="AlphaFoldDB" id="A0AAD7DB92"/>
<comment type="caution">
    <text evidence="1">The sequence shown here is derived from an EMBL/GenBank/DDBJ whole genome shotgun (WGS) entry which is preliminary data.</text>
</comment>
<evidence type="ECO:0000313" key="2">
    <source>
        <dbReference type="Proteomes" id="UP001221757"/>
    </source>
</evidence>
<name>A0AAD7DB92_MYCRO</name>